<evidence type="ECO:0000313" key="2">
    <source>
        <dbReference type="EMBL" id="CAD7004701.1"/>
    </source>
</evidence>
<protein>
    <submittedName>
        <fullName evidence="2">(Mediterranean fruit fly) hypothetical protein</fullName>
    </submittedName>
</protein>
<name>A0A811V1F5_CERCA</name>
<dbReference type="EMBL" id="CAJHJT010000034">
    <property type="protein sequence ID" value="CAD7004701.1"/>
    <property type="molecule type" value="Genomic_DNA"/>
</dbReference>
<organism evidence="2 3">
    <name type="scientific">Ceratitis capitata</name>
    <name type="common">Mediterranean fruit fly</name>
    <name type="synonym">Tephritis capitata</name>
    <dbReference type="NCBI Taxonomy" id="7213"/>
    <lineage>
        <taxon>Eukaryota</taxon>
        <taxon>Metazoa</taxon>
        <taxon>Ecdysozoa</taxon>
        <taxon>Arthropoda</taxon>
        <taxon>Hexapoda</taxon>
        <taxon>Insecta</taxon>
        <taxon>Pterygota</taxon>
        <taxon>Neoptera</taxon>
        <taxon>Endopterygota</taxon>
        <taxon>Diptera</taxon>
        <taxon>Brachycera</taxon>
        <taxon>Muscomorpha</taxon>
        <taxon>Tephritoidea</taxon>
        <taxon>Tephritidae</taxon>
        <taxon>Ceratitis</taxon>
        <taxon>Ceratitis</taxon>
    </lineage>
</organism>
<sequence>MVESMGCQIQSALNRSGGNIPVQQHKNKYKNESTKKPRQTKSILLDHQMQAVATCADRGMCVLNSGAVTMRVKEKTCIAVHTRIYIHLYIFICLHLFQL</sequence>
<dbReference type="Proteomes" id="UP000606786">
    <property type="component" value="Unassembled WGS sequence"/>
</dbReference>
<evidence type="ECO:0000256" key="1">
    <source>
        <dbReference type="SAM" id="MobiDB-lite"/>
    </source>
</evidence>
<gene>
    <name evidence="2" type="ORF">CCAP1982_LOCUS13094</name>
</gene>
<accession>A0A811V1F5</accession>
<feature type="compositionally biased region" description="Polar residues" evidence="1">
    <location>
        <begin position="12"/>
        <end position="24"/>
    </location>
</feature>
<reference evidence="2" key="1">
    <citation type="submission" date="2020-11" db="EMBL/GenBank/DDBJ databases">
        <authorList>
            <person name="Whitehead M."/>
        </authorList>
    </citation>
    <scope>NUCLEOTIDE SEQUENCE</scope>
    <source>
        <strain evidence="2">EGII</strain>
    </source>
</reference>
<evidence type="ECO:0000313" key="3">
    <source>
        <dbReference type="Proteomes" id="UP000606786"/>
    </source>
</evidence>
<feature type="region of interest" description="Disordered" evidence="1">
    <location>
        <begin position="12"/>
        <end position="40"/>
    </location>
</feature>
<comment type="caution">
    <text evidence="2">The sequence shown here is derived from an EMBL/GenBank/DDBJ whole genome shotgun (WGS) entry which is preliminary data.</text>
</comment>
<dbReference type="AlphaFoldDB" id="A0A811V1F5"/>
<proteinExistence type="predicted"/>
<keyword evidence="3" id="KW-1185">Reference proteome</keyword>